<dbReference type="GO" id="GO:0080188">
    <property type="term" value="P:gene silencing by siRNA-directed DNA methylation"/>
    <property type="evidence" value="ECO:0007669"/>
    <property type="project" value="InterPro"/>
</dbReference>
<name>A0AAV1C2Y7_OLDCO</name>
<organism evidence="3 4">
    <name type="scientific">Oldenlandia corymbosa var. corymbosa</name>
    <dbReference type="NCBI Taxonomy" id="529605"/>
    <lineage>
        <taxon>Eukaryota</taxon>
        <taxon>Viridiplantae</taxon>
        <taxon>Streptophyta</taxon>
        <taxon>Embryophyta</taxon>
        <taxon>Tracheophyta</taxon>
        <taxon>Spermatophyta</taxon>
        <taxon>Magnoliopsida</taxon>
        <taxon>eudicotyledons</taxon>
        <taxon>Gunneridae</taxon>
        <taxon>Pentapetalae</taxon>
        <taxon>asterids</taxon>
        <taxon>lamiids</taxon>
        <taxon>Gentianales</taxon>
        <taxon>Rubiaceae</taxon>
        <taxon>Rubioideae</taxon>
        <taxon>Spermacoceae</taxon>
        <taxon>Hedyotis-Oldenlandia complex</taxon>
        <taxon>Oldenlandia</taxon>
    </lineage>
</organism>
<dbReference type="InterPro" id="IPR045177">
    <property type="entry name" value="FDM1-5/IDN2"/>
</dbReference>
<dbReference type="InterPro" id="IPR038588">
    <property type="entry name" value="XS_domain_sf"/>
</dbReference>
<dbReference type="InterPro" id="IPR005380">
    <property type="entry name" value="XS_domain"/>
</dbReference>
<dbReference type="EMBL" id="OX459118">
    <property type="protein sequence ID" value="CAI9089881.1"/>
    <property type="molecule type" value="Genomic_DNA"/>
</dbReference>
<dbReference type="Pfam" id="PF03468">
    <property type="entry name" value="XS"/>
    <property type="match status" value="1"/>
</dbReference>
<evidence type="ECO:0000313" key="3">
    <source>
        <dbReference type="EMBL" id="CAI9089881.1"/>
    </source>
</evidence>
<reference evidence="3" key="1">
    <citation type="submission" date="2023-03" db="EMBL/GenBank/DDBJ databases">
        <authorList>
            <person name="Julca I."/>
        </authorList>
    </citation>
    <scope>NUCLEOTIDE SEQUENCE</scope>
</reference>
<keyword evidence="4" id="KW-1185">Reference proteome</keyword>
<evidence type="ECO:0000313" key="4">
    <source>
        <dbReference type="Proteomes" id="UP001161247"/>
    </source>
</evidence>
<proteinExistence type="predicted"/>
<dbReference type="Proteomes" id="UP001161247">
    <property type="component" value="Chromosome 1"/>
</dbReference>
<accession>A0AAV1C2Y7</accession>
<feature type="compositionally biased region" description="Acidic residues" evidence="1">
    <location>
        <begin position="60"/>
        <end position="69"/>
    </location>
</feature>
<dbReference type="PANTHER" id="PTHR21596:SF65">
    <property type="entry name" value="PROTEIN INVOLVED IN DE NOVO 2-RELATED"/>
    <property type="match status" value="1"/>
</dbReference>
<dbReference type="PANTHER" id="PTHR21596">
    <property type="entry name" value="RIBONUCLEASE P SUBUNIT P38"/>
    <property type="match status" value="1"/>
</dbReference>
<feature type="domain" description="XS" evidence="2">
    <location>
        <begin position="328"/>
        <end position="438"/>
    </location>
</feature>
<gene>
    <name evidence="3" type="ORF">OLC1_LOCUS2141</name>
</gene>
<evidence type="ECO:0000259" key="2">
    <source>
        <dbReference type="Pfam" id="PF03468"/>
    </source>
</evidence>
<sequence length="462" mass="51765">MLKQCWGDSTVQRLRGIDVYRIGPGDADPLIGQCSNIIEEQGDCADDSGHDEYDIGDLNYGDDDSEYSSDSDGASASESDSDSALEPRADCSGNLDMDERKDQNEESLKVITAPDEPAVEILNLVPDDFEQTCSFWDQCSESGLICEHCHGEFKHGEWEECTLLSMKCSFCDCSEHLVHECVEAQKAMENNRQPEDAGNSVIAPVVKSQPREDPNKASPAMEMGCDDTEWSTFWDASPTILSHIWPETPILIRSLSSSEDDNDFSESELDERTDTLYNSFRNRGQEVRVRGNKFTCRFCKDDCAEIPVLAVPHAEVLVDPLQSHNPQDRFVYPPMAVVVNLPRKLDCGKFVGPSGRVLREKYLFEGFNPTKVEPLWDDETGHSGIGIVHFRRGFDGLMDALAFHQAYKNDHHGKQDWEGSGTHNDFLYAWVAQEDDYASTGIVGRILHRCAAIKRFDEIQGL</sequence>
<feature type="region of interest" description="Disordered" evidence="1">
    <location>
        <begin position="42"/>
        <end position="105"/>
    </location>
</feature>
<evidence type="ECO:0000256" key="1">
    <source>
        <dbReference type="SAM" id="MobiDB-lite"/>
    </source>
</evidence>
<dbReference type="Gene3D" id="3.30.70.2890">
    <property type="entry name" value="XS domain"/>
    <property type="match status" value="1"/>
</dbReference>
<protein>
    <submittedName>
        <fullName evidence="3">OLC1v1024530C1</fullName>
    </submittedName>
</protein>
<dbReference type="AlphaFoldDB" id="A0AAV1C2Y7"/>